<protein>
    <submittedName>
        <fullName evidence="2">Polysaccharide lyase</fullName>
    </submittedName>
</protein>
<dbReference type="RefSeq" id="WP_170955899.1">
    <property type="nucleotide sequence ID" value="NZ_OBEL01000001.1"/>
</dbReference>
<keyword evidence="2" id="KW-0456">Lyase</keyword>
<dbReference type="Gene3D" id="2.60.120.200">
    <property type="match status" value="1"/>
</dbReference>
<gene>
    <name evidence="2" type="ORF">SAMN06265368_0235</name>
</gene>
<dbReference type="EMBL" id="OBEL01000001">
    <property type="protein sequence ID" value="SNZ05904.1"/>
    <property type="molecule type" value="Genomic_DNA"/>
</dbReference>
<feature type="chain" id="PRO_5012312377" evidence="1">
    <location>
        <begin position="24"/>
        <end position="327"/>
    </location>
</feature>
<dbReference type="AlphaFoldDB" id="A0A285N8S8"/>
<feature type="signal peptide" evidence="1">
    <location>
        <begin position="1"/>
        <end position="23"/>
    </location>
</feature>
<keyword evidence="1" id="KW-0732">Signal</keyword>
<organism evidence="2 3">
    <name type="scientific">Cohaesibacter gelatinilyticus</name>
    <dbReference type="NCBI Taxonomy" id="372072"/>
    <lineage>
        <taxon>Bacteria</taxon>
        <taxon>Pseudomonadati</taxon>
        <taxon>Pseudomonadota</taxon>
        <taxon>Alphaproteobacteria</taxon>
        <taxon>Hyphomicrobiales</taxon>
        <taxon>Cohaesibacteraceae</taxon>
    </lineage>
</organism>
<dbReference type="GO" id="GO:0016829">
    <property type="term" value="F:lyase activity"/>
    <property type="evidence" value="ECO:0007669"/>
    <property type="project" value="UniProtKB-KW"/>
</dbReference>
<keyword evidence="3" id="KW-1185">Reference proteome</keyword>
<dbReference type="InterPro" id="IPR025975">
    <property type="entry name" value="Polysacc_lyase"/>
</dbReference>
<name>A0A285N8S8_9HYPH</name>
<evidence type="ECO:0000256" key="1">
    <source>
        <dbReference type="SAM" id="SignalP"/>
    </source>
</evidence>
<evidence type="ECO:0000313" key="2">
    <source>
        <dbReference type="EMBL" id="SNZ05904.1"/>
    </source>
</evidence>
<dbReference type="Proteomes" id="UP000219439">
    <property type="component" value="Unassembled WGS sequence"/>
</dbReference>
<sequence>MNREVVLTALALLFSICVTQGMAGSRTSLPKDVASGWGNVWLKSMENGYKPYGFKIVDSQTAPGPRFGKKFIKFEVRPGDCGNNGGWDDCANDRERHELSQNKALQKHGDEYWYSWSIFVPTDTPSISPTKVHLGQFQQKNNNVLLLMSWSLAGYYIDNQVPGNGYTRETRNIIPQRNYQGKWQDILIHTRWSHSSDGFFKIYHNHKLKYEYAGQTIAKGDRSFFKFGIYRSFISRYKNRNEVSEAPKQIVYYDEVHRNRSLSKVDYVGIAKWQEKLAETGHYTGKIDGLWGGGSLKATNAWLTEQGYPNVREYSPDLWRHMIEAEQ</sequence>
<dbReference type="Pfam" id="PF14099">
    <property type="entry name" value="Polysacc_lyase"/>
    <property type="match status" value="1"/>
</dbReference>
<reference evidence="2 3" key="1">
    <citation type="submission" date="2017-09" db="EMBL/GenBank/DDBJ databases">
        <authorList>
            <person name="Ehlers B."/>
            <person name="Leendertz F.H."/>
        </authorList>
    </citation>
    <scope>NUCLEOTIDE SEQUENCE [LARGE SCALE GENOMIC DNA]</scope>
    <source>
        <strain evidence="2 3">DSM 18289</strain>
    </source>
</reference>
<accession>A0A285N8S8</accession>
<evidence type="ECO:0000313" key="3">
    <source>
        <dbReference type="Proteomes" id="UP000219439"/>
    </source>
</evidence>
<proteinExistence type="predicted"/>